<organism evidence="7 8">
    <name type="scientific">Chloropicon primus</name>
    <dbReference type="NCBI Taxonomy" id="1764295"/>
    <lineage>
        <taxon>Eukaryota</taxon>
        <taxon>Viridiplantae</taxon>
        <taxon>Chlorophyta</taxon>
        <taxon>Chloropicophyceae</taxon>
        <taxon>Chloropicales</taxon>
        <taxon>Chloropicaceae</taxon>
        <taxon>Chloropicon</taxon>
    </lineage>
</organism>
<evidence type="ECO:0000256" key="4">
    <source>
        <dbReference type="SAM" id="Coils"/>
    </source>
</evidence>
<reference evidence="6" key="2">
    <citation type="submission" date="2021-01" db="EMBL/GenBank/DDBJ databases">
        <authorList>
            <person name="Corre E."/>
            <person name="Pelletier E."/>
            <person name="Niang G."/>
            <person name="Scheremetjew M."/>
            <person name="Finn R."/>
            <person name="Kale V."/>
            <person name="Holt S."/>
            <person name="Cochrane G."/>
            <person name="Meng A."/>
            <person name="Brown T."/>
            <person name="Cohen L."/>
        </authorList>
    </citation>
    <scope>NUCLEOTIDE SEQUENCE</scope>
    <source>
        <strain evidence="6">CCMP1205</strain>
    </source>
</reference>
<feature type="region of interest" description="Disordered" evidence="5">
    <location>
        <begin position="191"/>
        <end position="220"/>
    </location>
</feature>
<keyword evidence="8" id="KW-1185">Reference proteome</keyword>
<proteinExistence type="inferred from homology"/>
<dbReference type="AlphaFoldDB" id="A0A5B8MLM9"/>
<dbReference type="OrthoDB" id="5592979at2759"/>
<dbReference type="PANTHER" id="PTHR22761:SF10">
    <property type="entry name" value="GH13992P"/>
    <property type="match status" value="1"/>
</dbReference>
<evidence type="ECO:0000313" key="6">
    <source>
        <dbReference type="EMBL" id="CAD9716778.1"/>
    </source>
</evidence>
<evidence type="ECO:0000256" key="2">
    <source>
        <dbReference type="ARBA" id="ARBA00006190"/>
    </source>
</evidence>
<dbReference type="GO" id="GO:0032511">
    <property type="term" value="P:late endosome to vacuole transport via multivesicular body sorting pathway"/>
    <property type="evidence" value="ECO:0007669"/>
    <property type="project" value="TreeGrafter"/>
</dbReference>
<dbReference type="Pfam" id="PF03357">
    <property type="entry name" value="Snf7"/>
    <property type="match status" value="1"/>
</dbReference>
<keyword evidence="3" id="KW-0967">Endosome</keyword>
<protein>
    <submittedName>
        <fullName evidence="7">Snf7 domain-containing protein</fullName>
    </submittedName>
</protein>
<dbReference type="GO" id="GO:0009898">
    <property type="term" value="C:cytoplasmic side of plasma membrane"/>
    <property type="evidence" value="ECO:0007669"/>
    <property type="project" value="TreeGrafter"/>
</dbReference>
<dbReference type="GO" id="GO:0006900">
    <property type="term" value="P:vesicle budding from membrane"/>
    <property type="evidence" value="ECO:0007669"/>
    <property type="project" value="TreeGrafter"/>
</dbReference>
<dbReference type="GO" id="GO:0005771">
    <property type="term" value="C:multivesicular body"/>
    <property type="evidence" value="ECO:0007669"/>
    <property type="project" value="TreeGrafter"/>
</dbReference>
<feature type="region of interest" description="Disordered" evidence="5">
    <location>
        <begin position="1"/>
        <end position="25"/>
    </location>
</feature>
<dbReference type="Proteomes" id="UP000316726">
    <property type="component" value="Chromosome 5"/>
</dbReference>
<comment type="subcellular location">
    <subcellularLocation>
        <location evidence="1">Endosome</location>
    </subcellularLocation>
</comment>
<evidence type="ECO:0000313" key="7">
    <source>
        <dbReference type="EMBL" id="QDZ21329.1"/>
    </source>
</evidence>
<keyword evidence="4" id="KW-0175">Coiled coil</keyword>
<sequence length="233" mass="26167">MFKKLFGKPKQSAATEVKPHGQTNAMATIERLNETLEMLEKREALLQKKMAEEIRKAKEYTKMKNKRAALQCLKRKKMYEAQADQLANQQLRIHDQKIMLEGAKATTETVSAMRSGAEAMKKLQKETNIDDVDKTMEEINEQTENLRQINDALGQPIGFAAEIDEDDLDAELQELEAEELDRQLMEPAIPPTSARAQQEEFSGLDLPTVPTGGMTSAATEDDELKALEAEMAL</sequence>
<dbReference type="PANTHER" id="PTHR22761">
    <property type="entry name" value="CHARGED MULTIVESICULAR BODY PROTEIN"/>
    <property type="match status" value="1"/>
</dbReference>
<comment type="similarity">
    <text evidence="2">Belongs to the SNF7 family.</text>
</comment>
<dbReference type="EMBL" id="CP031038">
    <property type="protein sequence ID" value="QDZ21329.1"/>
    <property type="molecule type" value="Genomic_DNA"/>
</dbReference>
<reference evidence="7 8" key="1">
    <citation type="submission" date="2018-07" db="EMBL/GenBank/DDBJ databases">
        <title>The complete nuclear genome of the prasinophyte Chloropicon primus (CCMP1205).</title>
        <authorList>
            <person name="Pombert J.-F."/>
            <person name="Otis C."/>
            <person name="Turmel M."/>
            <person name="Lemieux C."/>
        </authorList>
    </citation>
    <scope>NUCLEOTIDE SEQUENCE [LARGE SCALE GENOMIC DNA]</scope>
    <source>
        <strain evidence="7 8">CCMP1205</strain>
    </source>
</reference>
<dbReference type="Gene3D" id="6.10.250.1710">
    <property type="match status" value="1"/>
</dbReference>
<evidence type="ECO:0000256" key="1">
    <source>
        <dbReference type="ARBA" id="ARBA00004177"/>
    </source>
</evidence>
<dbReference type="EMBL" id="HBHL01008530">
    <property type="protein sequence ID" value="CAD9716778.1"/>
    <property type="molecule type" value="Transcribed_RNA"/>
</dbReference>
<feature type="coiled-coil region" evidence="4">
    <location>
        <begin position="122"/>
        <end position="152"/>
    </location>
</feature>
<accession>A0A5B8MLM9</accession>
<evidence type="ECO:0000256" key="5">
    <source>
        <dbReference type="SAM" id="MobiDB-lite"/>
    </source>
</evidence>
<gene>
    <name evidence="7" type="ORF">A3770_05p38470</name>
    <name evidence="6" type="ORF">CPRI1469_LOCUS5634</name>
</gene>
<name>A0A5B8MLM9_9CHLO</name>
<dbReference type="GO" id="GO:0000815">
    <property type="term" value="C:ESCRT III complex"/>
    <property type="evidence" value="ECO:0007669"/>
    <property type="project" value="TreeGrafter"/>
</dbReference>
<dbReference type="Gene3D" id="1.10.287.1060">
    <property type="entry name" value="ESAT-6-like"/>
    <property type="match status" value="1"/>
</dbReference>
<dbReference type="InterPro" id="IPR005024">
    <property type="entry name" value="Snf7_fam"/>
</dbReference>
<evidence type="ECO:0000256" key="3">
    <source>
        <dbReference type="ARBA" id="ARBA00022753"/>
    </source>
</evidence>
<evidence type="ECO:0000313" key="8">
    <source>
        <dbReference type="Proteomes" id="UP000316726"/>
    </source>
</evidence>
<dbReference type="STRING" id="1764295.A0A5B8MLM9"/>